<sequence length="637" mass="73742">MSSPGWDGWDGWEGAKNIIEKGILKTKGCSKRDFSSGDGFYLDTDFDHALEWASINSSRPAVLIWRVENNEFRERPKDPFHRRPSLLKDQAKTRTQWNRHRTTSSPSIEHLFWDPVDDSQGWVGKESEDDLVEGSEMFFNLMALRKLIAKLEEDGEKTVASVYSSSTKGKSFSQPVLILLLERIIFSFLYQSIRKRPKTKDTLSRLEDLNIILKTIQRTVESDEAHRAHLRDSRETINDGQQAVKHLQCLFQKLHEIEQDILNGFAGLQKAFTEVDKKMPVETEFLTPEHSLKMNSETGTCADTVRVCSCLGLRIDFLDHLGNFSRRIRNHRSVRDWIVKFLWENYESLRFDEKSSLKKELLLAIGFESTGSIETVLTRSLAGNMQQHLEAWEWAAIFVEDEFKYNLLLSPQVEKFPFQCNSTDTWFQKSQNNSLNEEEGSVKIKNVSLEKGAMHEKTGSILSELCMEQDQFTVFFHGTDHDSAKDIFQRGVDLTTGRQRRDFSSGLGFYVTKDFRIALNWAKSITSKPVLLIFQVQRSFADRFRKKSFFENCADDMIEWEKVVASFRSGNITPEIQKLVKDLDFMEGPEAILIGRNEIDELIFERKPRSHQMCFFSETIAEEFSRSLNSMIFYSLF</sequence>
<comment type="caution">
    <text evidence="1">The sequence shown here is derived from an EMBL/GenBank/DDBJ whole genome shotgun (WGS) entry which is preliminary data.</text>
</comment>
<reference evidence="2" key="1">
    <citation type="journal article" date="2017" name="bioRxiv">
        <title>Comparative analysis of the genomes of Stylophora pistillata and Acropora digitifera provides evidence for extensive differences between species of corals.</title>
        <authorList>
            <person name="Voolstra C.R."/>
            <person name="Li Y."/>
            <person name="Liew Y.J."/>
            <person name="Baumgarten S."/>
            <person name="Zoccola D."/>
            <person name="Flot J.-F."/>
            <person name="Tambutte S."/>
            <person name="Allemand D."/>
            <person name="Aranda M."/>
        </authorList>
    </citation>
    <scope>NUCLEOTIDE SEQUENCE [LARGE SCALE GENOMIC DNA]</scope>
</reference>
<accession>A0A2B4SUW4</accession>
<evidence type="ECO:0000313" key="1">
    <source>
        <dbReference type="EMBL" id="PFX32342.1"/>
    </source>
</evidence>
<keyword evidence="2" id="KW-1185">Reference proteome</keyword>
<dbReference type="EMBL" id="LSMT01000024">
    <property type="protein sequence ID" value="PFX32342.1"/>
    <property type="molecule type" value="Genomic_DNA"/>
</dbReference>
<proteinExistence type="predicted"/>
<dbReference type="AlphaFoldDB" id="A0A2B4SUW4"/>
<dbReference type="OrthoDB" id="2326767at2759"/>
<dbReference type="Gene3D" id="3.90.175.10">
    <property type="entry name" value="Diphtheria Toxin, domain 1"/>
    <property type="match status" value="2"/>
</dbReference>
<organism evidence="1 2">
    <name type="scientific">Stylophora pistillata</name>
    <name type="common">Smooth cauliflower coral</name>
    <dbReference type="NCBI Taxonomy" id="50429"/>
    <lineage>
        <taxon>Eukaryota</taxon>
        <taxon>Metazoa</taxon>
        <taxon>Cnidaria</taxon>
        <taxon>Anthozoa</taxon>
        <taxon>Hexacorallia</taxon>
        <taxon>Scleractinia</taxon>
        <taxon>Astrocoeniina</taxon>
        <taxon>Pocilloporidae</taxon>
        <taxon>Stylophora</taxon>
    </lineage>
</organism>
<name>A0A2B4SUW4_STYPI</name>
<gene>
    <name evidence="1" type="ORF">AWC38_SpisGene2800</name>
</gene>
<dbReference type="SUPFAM" id="SSF56399">
    <property type="entry name" value="ADP-ribosylation"/>
    <property type="match status" value="1"/>
</dbReference>
<protein>
    <recommendedName>
        <fullName evidence="3">DUF3990 domain-containing protein</fullName>
    </recommendedName>
</protein>
<dbReference type="Proteomes" id="UP000225706">
    <property type="component" value="Unassembled WGS sequence"/>
</dbReference>
<evidence type="ECO:0008006" key="3">
    <source>
        <dbReference type="Google" id="ProtNLM"/>
    </source>
</evidence>
<evidence type="ECO:0000313" key="2">
    <source>
        <dbReference type="Proteomes" id="UP000225706"/>
    </source>
</evidence>